<dbReference type="PANTHER" id="PTHR15887">
    <property type="entry name" value="TRANSMEMBRANE PROTEIN 69"/>
    <property type="match status" value="1"/>
</dbReference>
<name>A0A1E7ZE15_9ALTE</name>
<evidence type="ECO:0008006" key="4">
    <source>
        <dbReference type="Google" id="ProtNLM"/>
    </source>
</evidence>
<protein>
    <recommendedName>
        <fullName evidence="4">DUF3429 domain-containing protein</fullName>
    </recommendedName>
</protein>
<organism evidence="2 3">
    <name type="scientific">Alteromonas confluentis</name>
    <dbReference type="NCBI Taxonomy" id="1656094"/>
    <lineage>
        <taxon>Bacteria</taxon>
        <taxon>Pseudomonadati</taxon>
        <taxon>Pseudomonadota</taxon>
        <taxon>Gammaproteobacteria</taxon>
        <taxon>Alteromonadales</taxon>
        <taxon>Alteromonadaceae</taxon>
        <taxon>Alteromonas/Salinimonas group</taxon>
        <taxon>Alteromonas</taxon>
    </lineage>
</organism>
<sequence>MPYSVVILGAAGLLPFMLLPLAVVMNLLPLPEGARYFTQYSAVLLSFFGGIYWWDALSKKDFGPQVYIAMLPTIIGWLCLVFAGSSMILSVLSVTYLAVLMYDKQSLSLDKEAIVSYISLRMILTTVVVLCHGWMIFIL</sequence>
<feature type="transmembrane region" description="Helical" evidence="1">
    <location>
        <begin position="36"/>
        <end position="54"/>
    </location>
</feature>
<feature type="transmembrane region" description="Helical" evidence="1">
    <location>
        <begin position="114"/>
        <end position="137"/>
    </location>
</feature>
<feature type="transmembrane region" description="Helical" evidence="1">
    <location>
        <begin position="6"/>
        <end position="24"/>
    </location>
</feature>
<dbReference type="InterPro" id="IPR021836">
    <property type="entry name" value="DUF3429"/>
</dbReference>
<feature type="transmembrane region" description="Helical" evidence="1">
    <location>
        <begin position="74"/>
        <end position="102"/>
    </location>
</feature>
<keyword evidence="1" id="KW-0472">Membrane</keyword>
<keyword evidence="1" id="KW-0812">Transmembrane</keyword>
<dbReference type="EMBL" id="MDHN01000010">
    <property type="protein sequence ID" value="OFC71746.1"/>
    <property type="molecule type" value="Genomic_DNA"/>
</dbReference>
<dbReference type="RefSeq" id="WP_070124085.1">
    <property type="nucleotide sequence ID" value="NZ_MDHN01000010.1"/>
</dbReference>
<dbReference type="STRING" id="1656094.BFC18_06220"/>
<evidence type="ECO:0000313" key="2">
    <source>
        <dbReference type="EMBL" id="OFC71746.1"/>
    </source>
</evidence>
<dbReference type="PANTHER" id="PTHR15887:SF1">
    <property type="entry name" value="TRANSMEMBRANE PROTEIN 69"/>
    <property type="match status" value="1"/>
</dbReference>
<evidence type="ECO:0000313" key="3">
    <source>
        <dbReference type="Proteomes" id="UP000175691"/>
    </source>
</evidence>
<dbReference type="OrthoDB" id="8591832at2"/>
<keyword evidence="1" id="KW-1133">Transmembrane helix</keyword>
<reference evidence="2 3" key="1">
    <citation type="submission" date="2016-08" db="EMBL/GenBank/DDBJ databases">
        <authorList>
            <person name="Seilhamer J.J."/>
        </authorList>
    </citation>
    <scope>NUCLEOTIDE SEQUENCE [LARGE SCALE GENOMIC DNA]</scope>
    <source>
        <strain evidence="2 3">KCTC 42603</strain>
    </source>
</reference>
<gene>
    <name evidence="2" type="ORF">BFC18_06220</name>
</gene>
<proteinExistence type="predicted"/>
<comment type="caution">
    <text evidence="2">The sequence shown here is derived from an EMBL/GenBank/DDBJ whole genome shotgun (WGS) entry which is preliminary data.</text>
</comment>
<dbReference type="Proteomes" id="UP000175691">
    <property type="component" value="Unassembled WGS sequence"/>
</dbReference>
<dbReference type="Pfam" id="PF11911">
    <property type="entry name" value="DUF3429"/>
    <property type="match status" value="1"/>
</dbReference>
<keyword evidence="3" id="KW-1185">Reference proteome</keyword>
<dbReference type="AlphaFoldDB" id="A0A1E7ZE15"/>
<evidence type="ECO:0000256" key="1">
    <source>
        <dbReference type="SAM" id="Phobius"/>
    </source>
</evidence>
<accession>A0A1E7ZE15</accession>